<keyword evidence="6" id="KW-0276">Fatty acid metabolism</keyword>
<dbReference type="InterPro" id="IPR009081">
    <property type="entry name" value="PP-bd_ACP"/>
</dbReference>
<dbReference type="Pfam" id="PF00698">
    <property type="entry name" value="Acyl_transf_1"/>
    <property type="match status" value="2"/>
</dbReference>
<keyword evidence="5 15" id="KW-0808">Transferase</keyword>
<dbReference type="Pfam" id="PF00109">
    <property type="entry name" value="ketoacyl-synt"/>
    <property type="match status" value="2"/>
</dbReference>
<comment type="pathway">
    <text evidence="1">Lipid metabolism; fatty acid biosynthesis.</text>
</comment>
<feature type="region of interest" description="N-terminal hotdog fold" evidence="10">
    <location>
        <begin position="2799"/>
        <end position="2933"/>
    </location>
</feature>
<dbReference type="FunFam" id="3.40.47.10:FF:000042">
    <property type="entry name" value="Polyketide synthase Pks13"/>
    <property type="match status" value="1"/>
</dbReference>
<dbReference type="FunFam" id="3.40.47.10:FF:000019">
    <property type="entry name" value="Polyketide synthase type I"/>
    <property type="match status" value="1"/>
</dbReference>
<dbReference type="SMART" id="SM00827">
    <property type="entry name" value="PKS_AT"/>
    <property type="match status" value="2"/>
</dbReference>
<dbReference type="GO" id="GO:0004312">
    <property type="term" value="F:fatty acid synthase activity"/>
    <property type="evidence" value="ECO:0007669"/>
    <property type="project" value="TreeGrafter"/>
</dbReference>
<dbReference type="PROSITE" id="PS50075">
    <property type="entry name" value="CARRIER"/>
    <property type="match status" value="2"/>
</dbReference>
<dbReference type="PANTHER" id="PTHR43775">
    <property type="entry name" value="FATTY ACID SYNTHASE"/>
    <property type="match status" value="1"/>
</dbReference>
<dbReference type="EMBL" id="CAADEY010000094">
    <property type="protein sequence ID" value="VFJ62176.1"/>
    <property type="molecule type" value="Genomic_DNA"/>
</dbReference>
<dbReference type="InterPro" id="IPR020841">
    <property type="entry name" value="PKS_Beta-ketoAc_synthase_dom"/>
</dbReference>
<dbReference type="SMART" id="SM01294">
    <property type="entry name" value="PKS_PP_betabranch"/>
    <property type="match status" value="1"/>
</dbReference>
<dbReference type="PROSITE" id="PS52019">
    <property type="entry name" value="PKS_MFAS_DH"/>
    <property type="match status" value="2"/>
</dbReference>
<dbReference type="PROSITE" id="PS00606">
    <property type="entry name" value="KS3_1"/>
    <property type="match status" value="1"/>
</dbReference>
<evidence type="ECO:0000256" key="9">
    <source>
        <dbReference type="ARBA" id="ARBA00054155"/>
    </source>
</evidence>
<gene>
    <name evidence="15" type="ORF">BECKDK2373C_GA0170839_10948</name>
</gene>
<dbReference type="CDD" id="cd00833">
    <property type="entry name" value="PKS"/>
    <property type="match status" value="2"/>
</dbReference>
<evidence type="ECO:0000256" key="11">
    <source>
        <dbReference type="SAM" id="MobiDB-lite"/>
    </source>
</evidence>
<dbReference type="SMART" id="SM00823">
    <property type="entry name" value="PKS_PP"/>
    <property type="match status" value="2"/>
</dbReference>
<reference evidence="15" key="1">
    <citation type="submission" date="2019-02" db="EMBL/GenBank/DDBJ databases">
        <authorList>
            <person name="Gruber-Vodicka R. H."/>
            <person name="Seah K. B. B."/>
        </authorList>
    </citation>
    <scope>NUCLEOTIDE SEQUENCE</scope>
    <source>
        <strain evidence="15">BECK_DK161</strain>
    </source>
</reference>
<dbReference type="Pfam" id="PF00550">
    <property type="entry name" value="PP-binding"/>
    <property type="match status" value="2"/>
</dbReference>
<dbReference type="FunFam" id="3.40.366.10:FF:000002">
    <property type="entry name" value="Probable polyketide synthase 2"/>
    <property type="match status" value="1"/>
</dbReference>
<dbReference type="InterPro" id="IPR049551">
    <property type="entry name" value="PKS_DH_C"/>
</dbReference>
<dbReference type="SUPFAM" id="SSF51735">
    <property type="entry name" value="NAD(P)-binding Rossmann-fold domains"/>
    <property type="match status" value="2"/>
</dbReference>
<evidence type="ECO:0000259" key="13">
    <source>
        <dbReference type="PROSITE" id="PS52004"/>
    </source>
</evidence>
<comment type="similarity">
    <text evidence="2">Belongs to the short-chain dehydrogenases/reductases (SDR) family.</text>
</comment>
<dbReference type="SMART" id="SM00825">
    <property type="entry name" value="PKS_KS"/>
    <property type="match status" value="2"/>
</dbReference>
<dbReference type="PROSITE" id="PS00012">
    <property type="entry name" value="PHOSPHOPANTETHEINE"/>
    <property type="match status" value="1"/>
</dbReference>
<evidence type="ECO:0000256" key="3">
    <source>
        <dbReference type="ARBA" id="ARBA00022450"/>
    </source>
</evidence>
<dbReference type="InterPro" id="IPR049900">
    <property type="entry name" value="PKS_mFAS_DH"/>
</dbReference>
<evidence type="ECO:0000256" key="7">
    <source>
        <dbReference type="ARBA" id="ARBA00023098"/>
    </source>
</evidence>
<dbReference type="GO" id="GO:0004315">
    <property type="term" value="F:3-oxoacyl-[acyl-carrier-protein] synthase activity"/>
    <property type="evidence" value="ECO:0007669"/>
    <property type="project" value="InterPro"/>
</dbReference>
<dbReference type="Gene3D" id="3.10.129.110">
    <property type="entry name" value="Polyketide synthase dehydratase"/>
    <property type="match status" value="2"/>
</dbReference>
<dbReference type="CDD" id="cd08955">
    <property type="entry name" value="KR_2_FAS_SDR_x"/>
    <property type="match status" value="1"/>
</dbReference>
<dbReference type="InterPro" id="IPR016035">
    <property type="entry name" value="Acyl_Trfase/lysoPLipase"/>
</dbReference>
<dbReference type="GO" id="GO:0031177">
    <property type="term" value="F:phosphopantetheine binding"/>
    <property type="evidence" value="ECO:0007669"/>
    <property type="project" value="InterPro"/>
</dbReference>
<organism evidence="15">
    <name type="scientific">Candidatus Kentrum sp. DK</name>
    <dbReference type="NCBI Taxonomy" id="2126562"/>
    <lineage>
        <taxon>Bacteria</taxon>
        <taxon>Pseudomonadati</taxon>
        <taxon>Pseudomonadota</taxon>
        <taxon>Gammaproteobacteria</taxon>
        <taxon>Candidatus Kentrum</taxon>
    </lineage>
</organism>
<feature type="domain" description="PKS/mFAS DH" evidence="14">
    <location>
        <begin position="911"/>
        <end position="1209"/>
    </location>
</feature>
<evidence type="ECO:0000256" key="6">
    <source>
        <dbReference type="ARBA" id="ARBA00022832"/>
    </source>
</evidence>
<keyword evidence="8" id="KW-0511">Multifunctional enzyme</keyword>
<dbReference type="InterPro" id="IPR018201">
    <property type="entry name" value="Ketoacyl_synth_AS"/>
</dbReference>
<dbReference type="Pfam" id="PF14765">
    <property type="entry name" value="PS-DH"/>
    <property type="match status" value="2"/>
</dbReference>
<feature type="region of interest" description="Disordered" evidence="11">
    <location>
        <begin position="1279"/>
        <end position="1322"/>
    </location>
</feature>
<feature type="active site" description="Proton acceptor; for dehydratase activity" evidence="10">
    <location>
        <position position="942"/>
    </location>
</feature>
<comment type="function">
    <text evidence="9">Involved in production of the polyketide antibiotic thailandamide.</text>
</comment>
<dbReference type="InterPro" id="IPR057326">
    <property type="entry name" value="KR_dom"/>
</dbReference>
<dbReference type="InterPro" id="IPR014031">
    <property type="entry name" value="Ketoacyl_synth_C"/>
</dbReference>
<protein>
    <submittedName>
        <fullName evidence="15">Acyl transferase domain-containing protein</fullName>
    </submittedName>
</protein>
<feature type="domain" description="Ketosynthase family 3 (KS3)" evidence="13">
    <location>
        <begin position="9"/>
        <end position="432"/>
    </location>
</feature>
<dbReference type="Pfam" id="PF21089">
    <property type="entry name" value="PKS_DH_N"/>
    <property type="match status" value="2"/>
</dbReference>
<dbReference type="SUPFAM" id="SSF47336">
    <property type="entry name" value="ACP-like"/>
    <property type="match status" value="2"/>
</dbReference>
<dbReference type="InterPro" id="IPR006162">
    <property type="entry name" value="Ppantetheine_attach_site"/>
</dbReference>
<evidence type="ECO:0000256" key="10">
    <source>
        <dbReference type="PROSITE-ProRule" id="PRU01363"/>
    </source>
</evidence>
<dbReference type="Pfam" id="PF22621">
    <property type="entry name" value="CurL-like_PKS_C"/>
    <property type="match status" value="2"/>
</dbReference>
<dbReference type="GO" id="GO:0006633">
    <property type="term" value="P:fatty acid biosynthetic process"/>
    <property type="evidence" value="ECO:0007669"/>
    <property type="project" value="UniProtKB-UniPathway"/>
</dbReference>
<feature type="region of interest" description="C-terminal hotdog fold" evidence="10">
    <location>
        <begin position="2948"/>
        <end position="3097"/>
    </location>
</feature>
<dbReference type="Gene3D" id="3.30.70.3290">
    <property type="match status" value="2"/>
</dbReference>
<dbReference type="SUPFAM" id="SSF52151">
    <property type="entry name" value="FabD/lysophospholipase-like"/>
    <property type="match status" value="2"/>
</dbReference>
<feature type="domain" description="Carrier" evidence="12">
    <location>
        <begin position="1783"/>
        <end position="1858"/>
    </location>
</feature>
<evidence type="ECO:0000256" key="4">
    <source>
        <dbReference type="ARBA" id="ARBA00022553"/>
    </source>
</evidence>
<dbReference type="Pfam" id="PF02801">
    <property type="entry name" value="Ketoacyl-synt_C"/>
    <property type="match status" value="2"/>
</dbReference>
<evidence type="ECO:0000259" key="14">
    <source>
        <dbReference type="PROSITE" id="PS52019"/>
    </source>
</evidence>
<dbReference type="SMART" id="SM00822">
    <property type="entry name" value="PKS_KR"/>
    <property type="match status" value="1"/>
</dbReference>
<feature type="active site" description="Proton acceptor; for dehydratase activity" evidence="10">
    <location>
        <position position="2832"/>
    </location>
</feature>
<evidence type="ECO:0000256" key="2">
    <source>
        <dbReference type="ARBA" id="ARBA00006484"/>
    </source>
</evidence>
<dbReference type="Gene3D" id="3.40.47.10">
    <property type="match status" value="2"/>
</dbReference>
<feature type="active site" description="Proton donor; for dehydratase activity" evidence="10">
    <location>
        <position position="1125"/>
    </location>
</feature>
<keyword evidence="7" id="KW-0443">Lipid metabolism</keyword>
<feature type="active site" description="Proton donor; for dehydratase activity" evidence="10">
    <location>
        <position position="3009"/>
    </location>
</feature>
<dbReference type="InterPro" id="IPR013968">
    <property type="entry name" value="PKS_KR"/>
</dbReference>
<dbReference type="InterPro" id="IPR014043">
    <property type="entry name" value="Acyl_transferase_dom"/>
</dbReference>
<evidence type="ECO:0000256" key="1">
    <source>
        <dbReference type="ARBA" id="ARBA00005194"/>
    </source>
</evidence>
<dbReference type="Pfam" id="PF00975">
    <property type="entry name" value="Thioesterase"/>
    <property type="match status" value="1"/>
</dbReference>
<dbReference type="InterPro" id="IPR014030">
    <property type="entry name" value="Ketoacyl_synth_N"/>
</dbReference>
<name>A0A450T6R0_9GAMM</name>
<dbReference type="Gene3D" id="3.30.70.250">
    <property type="entry name" value="Malonyl-CoA ACP transacylase, ACP-binding"/>
    <property type="match status" value="2"/>
</dbReference>
<sequence length="3493" mass="375398">MMKPLSVNDSDIAIIGMSCRFPGAPTIEKFRENLENGVESITFFSDEELIASGVDPALLSNPGYVKAGSILSDIDLFDAGFFGFTPAEARMMDPQHRIFLECAWEALEDAGCKPGAKEKVIGVYAGSAMNNYFFEHALKNKDIPDLMTIVTNEKDYLTTRVSYKLDLRGPAVTIQTACSSALVAVHMACQNLLNGECEMALAGGIAIRGFRKSGYLYQEDMIFSPDGHCRTFDAEAKGTLFGSGAGLVVLKPLEDALADGDNVHAVIKGSAINNDGSQKVGYTAPSVEGQAAVISEAQAVADADPESISYIEAHGTATALGDPIEIAALTWVFQQATDKKGFCPIGSVKTNFGHLDAAAGVAGLIKTALALKNRRIPPSLHFKTPNPNIDFENSPFYVNTELRDWESPGAPRRAGVSSFGMGGTNAHVVLEEAPVIEPEPPVADTEHPWHLLTLSAKNETALRALAENYAAHLEGHPDLSFADVCFTAATGRSHFPHRLVVVAESSEKAKEALRTGSYITGNAGNEKPKTVFLFTGQGSEYPDMGRQLFETEPLFRETIVRCDVILGEYDVPLLELLYPENGSLAPELSGDMRWLQPILFSLEYALAMLWQSWGIKPDVVMGHSIGEYVAACVAGVFSLEDGLKLVANRGRLMQSCEEGRMLAVSVSEERALELIAPFGNDVSVATINAPESVVVSGRPEAIEAIQATMRHETGVGDDVVDTKLLPIPRASHSPLMEPVLDEFREIAASVSLSKPKIALCSNVTGDLVTEEVTDPAYWARHLREPVRFANSIQTLHGQGFDTFLEIGPKPALLGMAGQCLPTDADDTAVAWIPSLREGQEDWRQMLESLGRWHIRGGVIDWNAFDGGANSGPDGKIPRRKVQLPTYPFQRQRYWLDKARLGRRADRDPSLHPLLGRKLQLSIAENIYESEFDLSSIDWLTDHRVFDAAVLPGAGYLEMALAAGANMAGTSSRQGSRDPASRDGNIHVTNIAIEQALILPEEEAISTQLVLSPTEGAVGENYRFQVFSRNEESHWTSHASGDLAIGGEGAPPEGVDLAALQSQCPLEISAADHYQACRERGLNYGPGFQGVTRLFRGEGMALGEIELPESLHRESGSYRLHPALLDAAFQAGLWAVSDDSDESSDTYMPVGIKELQVYGPVPPRCWALARVASVEQDTMTMDVSLWDEAGVPIAQVTGLAARRVDPRTIARHFRKKSDALYELAWREQEIEFAGEASSTDETGGSWLILADRGGLGEELAGRLEAAGNTCILAYADTPASSRQGLPGPSARDGNQQGVPITDEEMGTSPGSALARPTPEGGAFAHPTENAWFLDPTDPAAFGRLLADAFPPEGPPLVGMVYLWALDAPASADLTDESLMVAQHLVCGGALHLLQAAVGQEKTAKLWLATRNAVATGQEADSVAVAQATLWGLGRVIAQEHPELWGGMIDGPAVADLMAELLAEIGAGAVSADREDQVAYRDGQRYVARLVQSDISTSDPIRPPLNPDSSYLITGGLGGLGLEVAKWMVGEGARHLVLTGRSTPSEEARGIITELEAAGAEVRVIGADISDREQVARLLAEMEAAMPPLAGIIHSAGVLDDGVLREQTLDRFDKVMAPKVAGGWLLHSLTREKNLDFFVCFSSMAGLFGSPGQANYAAANTFLDALVHHRRASGLPALSIDWGAWARVGLTAAEARRMENVAAMGAGSMEPEEGISLLATLMGRADMGGAENVQVAVSPMNWPRFLKRFPVAPALFAEIAARLPILSSASFLEALRETPPEKQRDHLRSHIQSELNRVLGFEPGQPMDPNKGFTDIGMDSLMIVESRNRLQASLGQPLPSTLLFNYSTLGVLVDHLLGEVLSLESTVKAPAASKKPMAPSPTEPIAIIGMGCRFPGADGPDAYWHLLQGGIDAIAEVPRERWDIDAWFDPDPEAPGKVYSREGGFLSDIDQFDPGFFGISPREAVDMDPQQRLLLEVAWEALENAGRIPGELTGDAVGIFLGVSQTEYGTLMFSGRPEDISPYAGTGAGLGFVAGRLSYVLGLQGPAFALDTLCSSSLVALHQACQSLRGGECELALAGGVNLNLSPEATVFLSRVQALSPDGRCKTFDAGADGFSRGEGCGVVVLKRLSDAIADNDNVLAVIRGSAIVHDGASSGFTVPNGLSQEKTIGQALARARVAPGEVSYVEAHGTGTSLGDPIEVGALGAIFAENHSQDFPLTIGSVKTNFGHLEAAAGIAGLMKIVLSLQHEEIPPHLHFNTPNPHIDWERLPFRVPVEGQSWPRGEARRIAGVSAFGMSGTNAHVVLEEAPVIERPADESVAPGAAHPFQLLTLSAKTESALRELAESYAAWLAAHPEAPLADVCFTAYTGRSHFEHRLALVAGSPEEAGERLRGADYVSGRIGEGKPKTAFLFTGQGSQYPGMGRGLYETEPLFRETLERCDAILRPLDVPLLDLLYGDAGSAAGQGGMTNSNADALNQTIYTQPALFSLEYSLAVLWQSWGVVPDAVMGHSVGEYVAACIAGVFSLEDALKLIAARGRLMQTLCEPGVMLALQMDEAKALELIAPLNNKSAGKISLAAINGPESVVVSGEFEAMEALKPALADRDIKAKPLSVSHAFHSSLMEPMLAEFQKVAESVTFSEPRIPLCSNVTGAFITGEVTESAYWVRHVREPVRFAAGISTLHAEGLDTFLEIGPKPALLGMAGQCLSADADDTAIAWIPSLREGQADWRQMLESLGRWHIRGGAIDWDAFDGGADGSPDGSPDGKIPRRKVQLPTYPFQRQRYWIEKARQSKRTGRDPLAHPLLGRRLDLADSDNRIRFQAKIDPSFPSWLADHRVFGGVLFPVAGYLEMALAAGAEVFGDSGTETGAGARRAVLPRLANVTLERALVLPEEDVTVQVVLSPRERGHGFRVFSRGAESRWVVHAAGELFSDDEREPPDAVDLEALRVRCPVEIPIVEHYQACREWGVDYGPALWSVKQLFRGEGAALGMIELPASKAGDAGGYRLHPAWLDGAIQVAARVLDAPGKSVLPVAVGECRLYRNAGSRLWCFADRRNSGADSSAGSGGRVLFVDVALFDESGAPVAEIRGLGLRRAGAGAMRRCFGMRFGLAGETPEMASSAGRPVPIKYRLEQAPEEEHGAILMDFVREGFGEVLGMPSSEIDVGRSSSEMGFDSLMVVRLKGRIRSELAVDIPMAEFMGGVSVLALARKIGDRLSARDGDESGPKFSIVLPFNAATEGGRAPLFCIHPVGGSAFRYQDLADCLGREQPVYGIQAVGFEGEAAPLTGIGAMAKRYVEEITGLWPQGPYHLYGWSFGGMVAVEMAHLLRADNREVGLLALGDTPNPAQRENTEDEIGQDDVMAHLLMEMGDGDNALLSELRGMTREERVAWLTDRVNQSDSVASGYFEHAMDVFRANVESLPYRPSPWEGALVFLSAAENDDLPDALGLRDNAAIWKRLAARFERHVISGNHFSMHRQPNVREIARILEGYLGGDDSP</sequence>
<proteinExistence type="inferred from homology"/>
<evidence type="ECO:0000256" key="8">
    <source>
        <dbReference type="ARBA" id="ARBA00023268"/>
    </source>
</evidence>
<dbReference type="SMART" id="SM00826">
    <property type="entry name" value="PKS_DH"/>
    <property type="match status" value="2"/>
</dbReference>
<keyword evidence="4" id="KW-0597">Phosphoprotein</keyword>
<evidence type="ECO:0000256" key="5">
    <source>
        <dbReference type="ARBA" id="ARBA00022679"/>
    </source>
</evidence>
<dbReference type="InterPro" id="IPR029058">
    <property type="entry name" value="AB_hydrolase_fold"/>
</dbReference>
<dbReference type="InterPro" id="IPR042104">
    <property type="entry name" value="PKS_dehydratase_sf"/>
</dbReference>
<feature type="domain" description="Ketosynthase family 3 (KS3)" evidence="13">
    <location>
        <begin position="1880"/>
        <end position="2305"/>
    </location>
</feature>
<feature type="domain" description="Carrier" evidence="12">
    <location>
        <begin position="3137"/>
        <end position="3211"/>
    </location>
</feature>
<feature type="region of interest" description="N-terminal hotdog fold" evidence="10">
    <location>
        <begin position="911"/>
        <end position="1049"/>
    </location>
</feature>
<accession>A0A450T6R0</accession>
<dbReference type="Gene3D" id="3.40.50.1820">
    <property type="entry name" value="alpha/beta hydrolase"/>
    <property type="match status" value="1"/>
</dbReference>
<dbReference type="InterPro" id="IPR016039">
    <property type="entry name" value="Thiolase-like"/>
</dbReference>
<dbReference type="InterPro" id="IPR036736">
    <property type="entry name" value="ACP-like_sf"/>
</dbReference>
<dbReference type="InterPro" id="IPR036291">
    <property type="entry name" value="NAD(P)-bd_dom_sf"/>
</dbReference>
<dbReference type="Gene3D" id="3.40.366.10">
    <property type="entry name" value="Malonyl-Coenzyme A Acyl Carrier Protein, domain 2"/>
    <property type="match status" value="2"/>
</dbReference>
<feature type="region of interest" description="C-terminal hotdog fold" evidence="10">
    <location>
        <begin position="1064"/>
        <end position="1209"/>
    </location>
</feature>
<dbReference type="InterPro" id="IPR001227">
    <property type="entry name" value="Ac_transferase_dom_sf"/>
</dbReference>
<feature type="domain" description="PKS/mFAS DH" evidence="14">
    <location>
        <begin position="2799"/>
        <end position="3097"/>
    </location>
</feature>
<dbReference type="SUPFAM" id="SSF55048">
    <property type="entry name" value="Probable ACP-binding domain of malonyl-CoA ACP transacylase"/>
    <property type="match status" value="2"/>
</dbReference>
<evidence type="ECO:0000313" key="15">
    <source>
        <dbReference type="EMBL" id="VFJ62176.1"/>
    </source>
</evidence>
<dbReference type="Gene3D" id="3.40.50.720">
    <property type="entry name" value="NAD(P)-binding Rossmann-like Domain"/>
    <property type="match status" value="1"/>
</dbReference>
<evidence type="ECO:0000259" key="12">
    <source>
        <dbReference type="PROSITE" id="PS50075"/>
    </source>
</evidence>
<dbReference type="InterPro" id="IPR049552">
    <property type="entry name" value="PKS_DH_N"/>
</dbReference>
<dbReference type="Gene3D" id="1.10.1200.10">
    <property type="entry name" value="ACP-like"/>
    <property type="match status" value="2"/>
</dbReference>
<keyword evidence="3" id="KW-0596">Phosphopantetheine</keyword>
<dbReference type="UniPathway" id="UPA00094"/>
<dbReference type="InterPro" id="IPR016036">
    <property type="entry name" value="Malonyl_transacylase_ACP-bd"/>
</dbReference>
<dbReference type="Pfam" id="PF08659">
    <property type="entry name" value="KR"/>
    <property type="match status" value="1"/>
</dbReference>
<dbReference type="PROSITE" id="PS52004">
    <property type="entry name" value="KS3_2"/>
    <property type="match status" value="2"/>
</dbReference>
<dbReference type="PANTHER" id="PTHR43775:SF51">
    <property type="entry name" value="INACTIVE PHENOLPHTHIOCEROL SYNTHESIS POLYKETIDE SYNTHASE TYPE I PKS1-RELATED"/>
    <property type="match status" value="1"/>
</dbReference>
<dbReference type="InterPro" id="IPR020807">
    <property type="entry name" value="PKS_DH"/>
</dbReference>
<dbReference type="InterPro" id="IPR050091">
    <property type="entry name" value="PKS_NRPS_Biosynth_Enz"/>
</dbReference>
<dbReference type="InterPro" id="IPR020806">
    <property type="entry name" value="PKS_PP-bd"/>
</dbReference>
<dbReference type="SUPFAM" id="SSF53474">
    <property type="entry name" value="alpha/beta-Hydrolases"/>
    <property type="match status" value="1"/>
</dbReference>
<dbReference type="SUPFAM" id="SSF53901">
    <property type="entry name" value="Thiolase-like"/>
    <property type="match status" value="2"/>
</dbReference>
<dbReference type="InterPro" id="IPR001031">
    <property type="entry name" value="Thioesterase"/>
</dbReference>